<proteinExistence type="predicted"/>
<dbReference type="EMBL" id="CM029046">
    <property type="protein sequence ID" value="KAG2587637.1"/>
    <property type="molecule type" value="Genomic_DNA"/>
</dbReference>
<gene>
    <name evidence="2" type="ORF">PVAP13_5NG189162</name>
</gene>
<feature type="compositionally biased region" description="Gly residues" evidence="1">
    <location>
        <begin position="86"/>
        <end position="98"/>
    </location>
</feature>
<accession>A0A8T0RNR3</accession>
<comment type="caution">
    <text evidence="2">The sequence shown here is derived from an EMBL/GenBank/DDBJ whole genome shotgun (WGS) entry which is preliminary data.</text>
</comment>
<feature type="compositionally biased region" description="Basic residues" evidence="1">
    <location>
        <begin position="99"/>
        <end position="110"/>
    </location>
</feature>
<organism evidence="2 3">
    <name type="scientific">Panicum virgatum</name>
    <name type="common">Blackwell switchgrass</name>
    <dbReference type="NCBI Taxonomy" id="38727"/>
    <lineage>
        <taxon>Eukaryota</taxon>
        <taxon>Viridiplantae</taxon>
        <taxon>Streptophyta</taxon>
        <taxon>Embryophyta</taxon>
        <taxon>Tracheophyta</taxon>
        <taxon>Spermatophyta</taxon>
        <taxon>Magnoliopsida</taxon>
        <taxon>Liliopsida</taxon>
        <taxon>Poales</taxon>
        <taxon>Poaceae</taxon>
        <taxon>PACMAD clade</taxon>
        <taxon>Panicoideae</taxon>
        <taxon>Panicodae</taxon>
        <taxon>Paniceae</taxon>
        <taxon>Panicinae</taxon>
        <taxon>Panicum</taxon>
        <taxon>Panicum sect. Hiantes</taxon>
    </lineage>
</organism>
<feature type="region of interest" description="Disordered" evidence="1">
    <location>
        <begin position="81"/>
        <end position="116"/>
    </location>
</feature>
<reference evidence="2" key="1">
    <citation type="submission" date="2020-05" db="EMBL/GenBank/DDBJ databases">
        <title>WGS assembly of Panicum virgatum.</title>
        <authorList>
            <person name="Lovell J.T."/>
            <person name="Jenkins J."/>
            <person name="Shu S."/>
            <person name="Juenger T.E."/>
            <person name="Schmutz J."/>
        </authorList>
    </citation>
    <scope>NUCLEOTIDE SEQUENCE</scope>
    <source>
        <strain evidence="2">AP13</strain>
    </source>
</reference>
<evidence type="ECO:0000256" key="1">
    <source>
        <dbReference type="SAM" id="MobiDB-lite"/>
    </source>
</evidence>
<name>A0A8T0RNR3_PANVG</name>
<dbReference type="Proteomes" id="UP000823388">
    <property type="component" value="Chromosome 5N"/>
</dbReference>
<sequence length="133" mass="14363">MRKCCRQHRGTYPPGVPDVLGAVRGGWWVGAVAGVVAGGRGGGGRRALGIRVPEGAEVHRCSRIRRRWRFIRRRWARGCDSAPGRAGRGGAGRDGTGGGRRRWQASRRGRVGTYPYADGNRVRRVCASGGGDR</sequence>
<dbReference type="AlphaFoldDB" id="A0A8T0RNR3"/>
<evidence type="ECO:0000313" key="2">
    <source>
        <dbReference type="EMBL" id="KAG2587637.1"/>
    </source>
</evidence>
<evidence type="ECO:0000313" key="3">
    <source>
        <dbReference type="Proteomes" id="UP000823388"/>
    </source>
</evidence>
<protein>
    <submittedName>
        <fullName evidence="2">Uncharacterized protein</fullName>
    </submittedName>
</protein>
<keyword evidence="3" id="KW-1185">Reference proteome</keyword>